<organism evidence="1 2">
    <name type="scientific">Irpex rosettiformis</name>
    <dbReference type="NCBI Taxonomy" id="378272"/>
    <lineage>
        <taxon>Eukaryota</taxon>
        <taxon>Fungi</taxon>
        <taxon>Dikarya</taxon>
        <taxon>Basidiomycota</taxon>
        <taxon>Agaricomycotina</taxon>
        <taxon>Agaricomycetes</taxon>
        <taxon>Polyporales</taxon>
        <taxon>Irpicaceae</taxon>
        <taxon>Irpex</taxon>
    </lineage>
</organism>
<gene>
    <name evidence="1" type="ORF">BDY19DRAFT_967000</name>
</gene>
<keyword evidence="2" id="KW-1185">Reference proteome</keyword>
<proteinExistence type="predicted"/>
<dbReference type="EMBL" id="MU274933">
    <property type="protein sequence ID" value="KAI0085252.1"/>
    <property type="molecule type" value="Genomic_DNA"/>
</dbReference>
<reference evidence="1" key="1">
    <citation type="journal article" date="2021" name="Environ. Microbiol.">
        <title>Gene family expansions and transcriptome signatures uncover fungal adaptations to wood decay.</title>
        <authorList>
            <person name="Hage H."/>
            <person name="Miyauchi S."/>
            <person name="Viragh M."/>
            <person name="Drula E."/>
            <person name="Min B."/>
            <person name="Chaduli D."/>
            <person name="Navarro D."/>
            <person name="Favel A."/>
            <person name="Norest M."/>
            <person name="Lesage-Meessen L."/>
            <person name="Balint B."/>
            <person name="Merenyi Z."/>
            <person name="de Eugenio L."/>
            <person name="Morin E."/>
            <person name="Martinez A.T."/>
            <person name="Baldrian P."/>
            <person name="Stursova M."/>
            <person name="Martinez M.J."/>
            <person name="Novotny C."/>
            <person name="Magnuson J.K."/>
            <person name="Spatafora J.W."/>
            <person name="Maurice S."/>
            <person name="Pangilinan J."/>
            <person name="Andreopoulos W."/>
            <person name="LaButti K."/>
            <person name="Hundley H."/>
            <person name="Na H."/>
            <person name="Kuo A."/>
            <person name="Barry K."/>
            <person name="Lipzen A."/>
            <person name="Henrissat B."/>
            <person name="Riley R."/>
            <person name="Ahrendt S."/>
            <person name="Nagy L.G."/>
            <person name="Grigoriev I.V."/>
            <person name="Martin F."/>
            <person name="Rosso M.N."/>
        </authorList>
    </citation>
    <scope>NUCLEOTIDE SEQUENCE</scope>
    <source>
        <strain evidence="1">CBS 384.51</strain>
    </source>
</reference>
<comment type="caution">
    <text evidence="1">The sequence shown here is derived from an EMBL/GenBank/DDBJ whole genome shotgun (WGS) entry which is preliminary data.</text>
</comment>
<name>A0ACB8TT75_9APHY</name>
<protein>
    <submittedName>
        <fullName evidence="1">Uncharacterized protein</fullName>
    </submittedName>
</protein>
<sequence length="485" mass="54824">MALAASARIPQELFKSILIYVGEDDRLFGHYGLRIDTKIRREQMQHLSACSLTCFYWAKFTRAHMFKMLILRSPQDVRDLRALLHFSSSQRLAPIGNYLWHLVVEYHFNNYFWLYNLRGLLQDWTRRAPAGQSFHEVDIHVSGPAPAITTALGRRTVRHPLFHSLPRIIPMPFIDADVVVYLFLDDVHFADHAGLQNLIQDLNFRGLIAKDIYCRNLSWDDQAQSTPPSLVSTDIAHHSLVLLGPAVICSGSTDDVLAALVVFNSSSNTLMRAKKSISALDIPDYGHLVNIARALYDAARASGVCAPGCYEISIEGHEYLTCVPQKFWSYGDKHNGIPSSELSFAIRGWSDDSPRPVPLGVASFGCLAYPNPTTMTYRTAHVYCFIIELSNEATPFGNSVEVCHRAFDWTAFCDSLLQFPKLSCVVIRSWRYSALAKFVEGLKEALLPVEHLLELYYWAHGVSWQRIDFEELEDIGGPISLWPDQ</sequence>
<dbReference type="Proteomes" id="UP001055072">
    <property type="component" value="Unassembled WGS sequence"/>
</dbReference>
<evidence type="ECO:0000313" key="1">
    <source>
        <dbReference type="EMBL" id="KAI0085252.1"/>
    </source>
</evidence>
<evidence type="ECO:0000313" key="2">
    <source>
        <dbReference type="Proteomes" id="UP001055072"/>
    </source>
</evidence>
<accession>A0ACB8TT75</accession>